<feature type="binding site" evidence="19">
    <location>
        <position position="84"/>
    </location>
    <ligand>
        <name>Cu cation</name>
        <dbReference type="ChEBI" id="CHEBI:23378"/>
    </ligand>
</feature>
<feature type="transmembrane region" description="Helical" evidence="22">
    <location>
        <begin position="68"/>
        <end position="89"/>
    </location>
</feature>
<evidence type="ECO:0000256" key="2">
    <source>
        <dbReference type="ARBA" id="ARBA00004477"/>
    </source>
</evidence>
<dbReference type="SUPFAM" id="SSF55781">
    <property type="entry name" value="GAF domain-like"/>
    <property type="match status" value="1"/>
</dbReference>
<dbReference type="GO" id="GO:0005783">
    <property type="term" value="C:endoplasmic reticulum"/>
    <property type="evidence" value="ECO:0000318"/>
    <property type="project" value="GO_Central"/>
</dbReference>
<accession>A0A8I7BHJ7</accession>
<evidence type="ECO:0000256" key="16">
    <source>
        <dbReference type="ARBA" id="ARBA00023136"/>
    </source>
</evidence>
<dbReference type="RefSeq" id="XP_044951862.1">
    <property type="nucleotide sequence ID" value="XM_045095927.1"/>
</dbReference>
<evidence type="ECO:0000256" key="4">
    <source>
        <dbReference type="ARBA" id="ARBA00022553"/>
    </source>
</evidence>
<dbReference type="Gene3D" id="3.30.450.40">
    <property type="match status" value="1"/>
</dbReference>
<evidence type="ECO:0000256" key="11">
    <source>
        <dbReference type="ARBA" id="ARBA00022824"/>
    </source>
</evidence>
<evidence type="ECO:0000256" key="3">
    <source>
        <dbReference type="ARBA" id="ARBA00009842"/>
    </source>
</evidence>
<evidence type="ECO:0000256" key="22">
    <source>
        <dbReference type="SAM" id="Phobius"/>
    </source>
</evidence>
<keyword evidence="16 18" id="KW-0472">Membrane</keyword>
<dbReference type="Gramene" id="HORVU.MOREX.r3.6HG0619140.1">
    <property type="protein sequence ID" value="HORVU.MOREX.r3.6HG0619140.1"/>
    <property type="gene ID" value="HORVU.MOREX.r3.6HG0619140"/>
</dbReference>
<dbReference type="SMR" id="A0A8I7BHJ7"/>
<dbReference type="PROSITE" id="PS50110">
    <property type="entry name" value="RESPONSE_REGULATORY"/>
    <property type="match status" value="1"/>
</dbReference>
<dbReference type="KEGG" id="hvg:123402066"/>
<dbReference type="SMART" id="SM00448">
    <property type="entry name" value="REC"/>
    <property type="match status" value="1"/>
</dbReference>
<dbReference type="InterPro" id="IPR011006">
    <property type="entry name" value="CheY-like_superfamily"/>
</dbReference>
<dbReference type="InterPro" id="IPR003018">
    <property type="entry name" value="GAF"/>
</dbReference>
<reference evidence="24" key="2">
    <citation type="submission" date="2020-10" db="EMBL/GenBank/DDBJ databases">
        <authorList>
            <person name="Scholz U."/>
            <person name="Mascher M."/>
            <person name="Fiebig A."/>
        </authorList>
    </citation>
    <scope>NUCLEOTIDE SEQUENCE [LARGE SCALE GENOMIC DNA]</scope>
    <source>
        <strain evidence="24">cv. Morex</strain>
    </source>
</reference>
<name>A0A8I7BHJ7_HORVV</name>
<dbReference type="OrthoDB" id="647750at2759"/>
<dbReference type="PANTHER" id="PTHR24423:SF628">
    <property type="entry name" value="RESPONSE REGULATORY DOMAIN-CONTAINING PROTEIN"/>
    <property type="match status" value="1"/>
</dbReference>
<evidence type="ECO:0000256" key="5">
    <source>
        <dbReference type="ARBA" id="ARBA00022679"/>
    </source>
</evidence>
<keyword evidence="9 18" id="KW-0936">Ethylene signaling pathway</keyword>
<keyword evidence="25" id="KW-1185">Reference proteome</keyword>
<evidence type="ECO:0000256" key="1">
    <source>
        <dbReference type="ARBA" id="ARBA00000085"/>
    </source>
</evidence>
<dbReference type="GO" id="GO:0005524">
    <property type="term" value="F:ATP binding"/>
    <property type="evidence" value="ECO:0007669"/>
    <property type="project" value="UniProtKB-UniRule"/>
</dbReference>
<evidence type="ECO:0000256" key="12">
    <source>
        <dbReference type="ARBA" id="ARBA00022840"/>
    </source>
</evidence>
<evidence type="ECO:0000256" key="8">
    <source>
        <dbReference type="ARBA" id="ARBA00022741"/>
    </source>
</evidence>
<evidence type="ECO:0000256" key="9">
    <source>
        <dbReference type="ARBA" id="ARBA00022745"/>
    </source>
</evidence>
<dbReference type="Proteomes" id="UP000011116">
    <property type="component" value="Chromosome 6H"/>
</dbReference>
<evidence type="ECO:0000259" key="23">
    <source>
        <dbReference type="PROSITE" id="PS50110"/>
    </source>
</evidence>
<dbReference type="Pfam" id="PF01590">
    <property type="entry name" value="GAF"/>
    <property type="match status" value="1"/>
</dbReference>
<keyword evidence="6 22" id="KW-0812">Transmembrane</keyword>
<organism evidence="24 25">
    <name type="scientific">Hordeum vulgare subsp. vulgare</name>
    <name type="common">Domesticated barley</name>
    <dbReference type="NCBI Taxonomy" id="112509"/>
    <lineage>
        <taxon>Eukaryota</taxon>
        <taxon>Viridiplantae</taxon>
        <taxon>Streptophyta</taxon>
        <taxon>Embryophyta</taxon>
        <taxon>Tracheophyta</taxon>
        <taxon>Spermatophyta</taxon>
        <taxon>Magnoliopsida</taxon>
        <taxon>Liliopsida</taxon>
        <taxon>Poales</taxon>
        <taxon>Poaceae</taxon>
        <taxon>BOP clade</taxon>
        <taxon>Pooideae</taxon>
        <taxon>Triticodae</taxon>
        <taxon>Triticeae</taxon>
        <taxon>Hordeinae</taxon>
        <taxon>Hordeum</taxon>
    </lineage>
</organism>
<comment type="function">
    <text evidence="18">May act early in the ethylene signal transduction pathway, possibly as an ethylene receptor, or as a regulator of the pathway.</text>
</comment>
<comment type="catalytic activity">
    <reaction evidence="1">
        <text>ATP + protein L-histidine = ADP + protein N-phospho-L-histidine.</text>
        <dbReference type="EC" id="2.7.13.3"/>
    </reaction>
</comment>
<feature type="cross-link" description="Glycyl lysine isopeptide (Lys-Gly) (interchain with G-Cter in ubiquitin)" evidence="20">
    <location>
        <position position="711"/>
    </location>
</feature>
<dbReference type="InterPro" id="IPR001789">
    <property type="entry name" value="Sig_transdc_resp-reg_receiver"/>
</dbReference>
<reference evidence="25" key="1">
    <citation type="journal article" date="2012" name="Nature">
        <title>A physical, genetic and functional sequence assembly of the barley genome.</title>
        <authorList>
            <consortium name="The International Barley Genome Sequencing Consortium"/>
            <person name="Mayer K.F."/>
            <person name="Waugh R."/>
            <person name="Brown J.W."/>
            <person name="Schulman A."/>
            <person name="Langridge P."/>
            <person name="Platzer M."/>
            <person name="Fincher G.B."/>
            <person name="Muehlbauer G.J."/>
            <person name="Sato K."/>
            <person name="Close T.J."/>
            <person name="Wise R.P."/>
            <person name="Stein N."/>
        </authorList>
    </citation>
    <scope>NUCLEOTIDE SEQUENCE [LARGE SCALE GENOMIC DNA]</scope>
    <source>
        <strain evidence="25">cv. Morex</strain>
    </source>
</reference>
<dbReference type="PIRSF" id="PIRSF026389">
    <property type="entry name" value="Ethyln_sen_HK"/>
    <property type="match status" value="1"/>
</dbReference>
<protein>
    <recommendedName>
        <fullName evidence="18">Ethylene receptor</fullName>
    </recommendedName>
</protein>
<evidence type="ECO:0000256" key="20">
    <source>
        <dbReference type="PIRSR" id="PIRSR026389-4"/>
    </source>
</evidence>
<dbReference type="AlphaFoldDB" id="A0A8I7BHJ7"/>
<evidence type="ECO:0000256" key="10">
    <source>
        <dbReference type="ARBA" id="ARBA00022777"/>
    </source>
</evidence>
<feature type="modified residue" description="4-aspartylphosphate" evidence="21">
    <location>
        <position position="661"/>
    </location>
</feature>
<dbReference type="Gramene" id="HORVU.MOREX.r2.6HG0513480.1">
    <property type="protein sequence ID" value="HORVU.MOREX.r2.6HG0513480.1"/>
    <property type="gene ID" value="HORVU.MOREX.r2.6HG0513480"/>
</dbReference>
<dbReference type="PANTHER" id="PTHR24423">
    <property type="entry name" value="TWO-COMPONENT SENSOR HISTIDINE KINASE"/>
    <property type="match status" value="1"/>
</dbReference>
<feature type="transmembrane region" description="Helical" evidence="22">
    <location>
        <begin position="41"/>
        <end position="61"/>
    </location>
</feature>
<evidence type="ECO:0000313" key="24">
    <source>
        <dbReference type="EnsemblPlants" id="HORVU.MOREX.r3.6HG0619140.1"/>
    </source>
</evidence>
<keyword evidence="5 18" id="KW-0808">Transferase</keyword>
<comment type="similarity">
    <text evidence="3 18">Belongs to the ethylene receptor family.</text>
</comment>
<evidence type="ECO:0000256" key="14">
    <source>
        <dbReference type="ARBA" id="ARBA00023008"/>
    </source>
</evidence>
<evidence type="ECO:0000256" key="13">
    <source>
        <dbReference type="ARBA" id="ARBA00022989"/>
    </source>
</evidence>
<keyword evidence="13 22" id="KW-1133">Transmembrane helix</keyword>
<dbReference type="EnsemblPlants" id="HORVU.MOREX.r3.6HG0619140.1">
    <property type="protein sequence ID" value="HORVU.MOREX.r3.6HG0619140.1"/>
    <property type="gene ID" value="HORVU.MOREX.r3.6HG0619140"/>
</dbReference>
<gene>
    <name evidence="24" type="primary">LOC123402066</name>
</gene>
<evidence type="ECO:0000313" key="25">
    <source>
        <dbReference type="Proteomes" id="UP000011116"/>
    </source>
</evidence>
<dbReference type="GO" id="GO:0004673">
    <property type="term" value="F:protein histidine kinase activity"/>
    <property type="evidence" value="ECO:0007669"/>
    <property type="project" value="UniProtKB-EC"/>
</dbReference>
<feature type="domain" description="Response regulatory" evidence="23">
    <location>
        <begin position="610"/>
        <end position="726"/>
    </location>
</feature>
<comment type="cofactor">
    <cofactor evidence="19">
        <name>Cu cation</name>
        <dbReference type="ChEBI" id="CHEBI:23378"/>
    </cofactor>
    <text evidence="19">Binds 1 copper ion per dimer.</text>
</comment>
<dbReference type="GO" id="GO:0005789">
    <property type="term" value="C:endoplasmic reticulum membrane"/>
    <property type="evidence" value="ECO:0007669"/>
    <property type="project" value="UniProtKB-SubCell"/>
</dbReference>
<keyword evidence="17 18" id="KW-0675">Receptor</keyword>
<dbReference type="GeneID" id="123402066"/>
<dbReference type="GO" id="GO:0038199">
    <property type="term" value="F:ethylene receptor activity"/>
    <property type="evidence" value="ECO:0000318"/>
    <property type="project" value="GO_Central"/>
</dbReference>
<dbReference type="Gene3D" id="3.40.50.2300">
    <property type="match status" value="1"/>
</dbReference>
<keyword evidence="11 18" id="KW-0256">Endoplasmic reticulum</keyword>
<keyword evidence="8 18" id="KW-0547">Nucleotide-binding</keyword>
<dbReference type="Pfam" id="PF25487">
    <property type="entry name" value="ETR1_N"/>
    <property type="match status" value="1"/>
</dbReference>
<evidence type="ECO:0000256" key="17">
    <source>
        <dbReference type="ARBA" id="ARBA00023170"/>
    </source>
</evidence>
<dbReference type="FunFam" id="1.10.287.130:FF:000087">
    <property type="entry name" value="Ethylene receptor 4"/>
    <property type="match status" value="1"/>
</dbReference>
<dbReference type="InterPro" id="IPR014525">
    <property type="entry name" value="ETR"/>
</dbReference>
<reference evidence="24" key="3">
    <citation type="submission" date="2022-01" db="UniProtKB">
        <authorList>
            <consortium name="EnsemblPlants"/>
        </authorList>
    </citation>
    <scope>IDENTIFICATION</scope>
    <source>
        <strain evidence="24">subsp. vulgare</strain>
    </source>
</reference>
<dbReference type="InterPro" id="IPR058544">
    <property type="entry name" value="ETR1_N"/>
</dbReference>
<evidence type="ECO:0000256" key="21">
    <source>
        <dbReference type="PROSITE-ProRule" id="PRU00169"/>
    </source>
</evidence>
<keyword evidence="4 21" id="KW-0597">Phosphoprotein</keyword>
<dbReference type="GO" id="GO:0046872">
    <property type="term" value="F:metal ion binding"/>
    <property type="evidence" value="ECO:0007669"/>
    <property type="project" value="UniProtKB-UniRule"/>
</dbReference>
<keyword evidence="14 18" id="KW-0186">Copper</keyword>
<dbReference type="SUPFAM" id="SSF52172">
    <property type="entry name" value="CheY-like"/>
    <property type="match status" value="1"/>
</dbReference>
<evidence type="ECO:0000256" key="19">
    <source>
        <dbReference type="PIRSR" id="PIRSR026389-2"/>
    </source>
</evidence>
<evidence type="ECO:0000256" key="15">
    <source>
        <dbReference type="ARBA" id="ARBA00023012"/>
    </source>
</evidence>
<dbReference type="SMART" id="SM00065">
    <property type="entry name" value="GAF"/>
    <property type="match status" value="1"/>
</dbReference>
<keyword evidence="7 18" id="KW-0479">Metal-binding</keyword>
<keyword evidence="12 18" id="KW-0067">ATP-binding</keyword>
<dbReference type="GO" id="GO:0004674">
    <property type="term" value="F:protein serine/threonine kinase activity"/>
    <property type="evidence" value="ECO:0007669"/>
    <property type="project" value="UniProtKB-ARBA"/>
</dbReference>
<evidence type="ECO:0000256" key="6">
    <source>
        <dbReference type="ARBA" id="ARBA00022692"/>
    </source>
</evidence>
<dbReference type="InterPro" id="IPR029016">
    <property type="entry name" value="GAF-like_dom_sf"/>
</dbReference>
<proteinExistence type="inferred from homology"/>
<keyword evidence="15 18" id="KW-0902">Two-component regulatory system</keyword>
<comment type="subcellular location">
    <subcellularLocation>
        <location evidence="2">Endoplasmic reticulum membrane</location>
        <topology evidence="2">Multi-pass membrane protein</topology>
    </subcellularLocation>
</comment>
<evidence type="ECO:0000256" key="18">
    <source>
        <dbReference type="PIRNR" id="PIRNR026389"/>
    </source>
</evidence>
<keyword evidence="10 18" id="KW-0418">Kinase</keyword>
<evidence type="ECO:0000256" key="7">
    <source>
        <dbReference type="ARBA" id="ARBA00022723"/>
    </source>
</evidence>
<dbReference type="GO" id="GO:0051740">
    <property type="term" value="F:ethylene binding"/>
    <property type="evidence" value="ECO:0000318"/>
    <property type="project" value="GO_Central"/>
</dbReference>
<sequence length="728" mass="77979">MARHFAAAAAAVQRYYCGGGCDGRDDGAVQAMLQCQRVSDFLIAASYLSIPLELLYFASCADLAPLKWLLLQLAAFAVLGGATHLLAVFSHAHPHSSGLLLASTAAKLLAALVSFATAVSLVALIPRLIRAKLREAFLRAKARQLDRDLGLIRRRVEATSRLVRMLTHRIRSSPLDAHTILHTTMLHLADALELHSCAVWMPGRDAADDLHLVHQLSLRGKGPVRVVVGSQAPISADDPDVVDVMASEAAKVLGPGSVLATASSGELQPPGAVAAIRIPMLKVSNFDGRKTPVASSYAILVLALRSKASGSGSGEWGGHDLEVVQVIADQVAVALSHAAVLEEWQAMSDRLAEQNRALLHAKHDAMMATEGINSIQSAMCDGMRRPIYSIIGLLSMVRQAEDMRPQQRLVADAIARTSTLSLALMNDVDTETLTVNRVPFDLRSLMREAMSVAGCLASCGGVGFSYQLENALPEWVVGDETRVFHLLLQMAGDVLGQRRDGAGRLSFSIKSCSADEKDSSTPVWPDLSTGCSVCVEFQVAMERSTGCSQTPSGPASSQINTCKKIVQMMNGTVWSASDGESITLILHFQLQQSGMCRRTSSSIPHFNGLRILLADGDAMSRAVTQKLLEELGCQVISASSGAHCLALLGSAGSSFQLLLLDLDMDAFEVALRIRGLKNRRWLLIAAALAVTVDDGIREMCRNSGINSLIQKPLTLTALGAQLHRVLRN</sequence>